<dbReference type="AlphaFoldDB" id="A0A5B8MHQ5"/>
<dbReference type="GO" id="GO:0009507">
    <property type="term" value="C:chloroplast"/>
    <property type="evidence" value="ECO:0007669"/>
    <property type="project" value="TreeGrafter"/>
</dbReference>
<protein>
    <submittedName>
        <fullName evidence="3">Uncharacterized protein</fullName>
    </submittedName>
</protein>
<sequence length="269" mass="30758">MKGRLAQRSQHTSGRMVEGCTSGRALAAGRRGVRCCGGVSLERRRRVVACAASGGKRSSGDEWKQKYDKALNEDLPKFWKEFRKQATLRAEILADDSRRALQKMDRKFKISNKADKVRNEVSLKFESFDNKFGVKTKLENAAEDFKRNYPELKRKFTAFSKTTTGQVVLYGAFIYLIFSGIYLKVLYFMFLLSLFSPLFLPALQKFILEQQQAEQERNANAYSTQNSWFDRFTQQGSAGRPGAKRQQKPRGQDDIVIDAEWTSIADDDE</sequence>
<reference evidence="3 4" key="1">
    <citation type="submission" date="2018-07" db="EMBL/GenBank/DDBJ databases">
        <title>The complete nuclear genome of the prasinophyte Chloropicon primus (CCMP1205).</title>
        <authorList>
            <person name="Pombert J.-F."/>
            <person name="Otis C."/>
            <person name="Turmel M."/>
            <person name="Lemieux C."/>
        </authorList>
    </citation>
    <scope>NUCLEOTIDE SEQUENCE [LARGE SCALE GENOMIC DNA]</scope>
    <source>
        <strain evidence="3 4">CCMP1205</strain>
    </source>
</reference>
<feature type="transmembrane region" description="Helical" evidence="2">
    <location>
        <begin position="156"/>
        <end position="178"/>
    </location>
</feature>
<dbReference type="PANTHER" id="PTHR36356:SF1">
    <property type="entry name" value="EXPRESSED PROTEIN"/>
    <property type="match status" value="1"/>
</dbReference>
<dbReference type="OrthoDB" id="542323at2759"/>
<dbReference type="PANTHER" id="PTHR36356">
    <property type="entry name" value="EXPRESSED PROTEIN"/>
    <property type="match status" value="1"/>
</dbReference>
<evidence type="ECO:0000256" key="2">
    <source>
        <dbReference type="SAM" id="Phobius"/>
    </source>
</evidence>
<accession>A0A5B8MHQ5</accession>
<keyword evidence="2" id="KW-0812">Transmembrane</keyword>
<evidence type="ECO:0000313" key="4">
    <source>
        <dbReference type="Proteomes" id="UP000316726"/>
    </source>
</evidence>
<evidence type="ECO:0000313" key="3">
    <source>
        <dbReference type="EMBL" id="QDZ19811.1"/>
    </source>
</evidence>
<dbReference type="EMBL" id="CP031036">
    <property type="protein sequence ID" value="QDZ19811.1"/>
    <property type="molecule type" value="Genomic_DNA"/>
</dbReference>
<name>A0A5B8MHQ5_9CHLO</name>
<keyword evidence="2" id="KW-1133">Transmembrane helix</keyword>
<proteinExistence type="predicted"/>
<evidence type="ECO:0000256" key="1">
    <source>
        <dbReference type="SAM" id="MobiDB-lite"/>
    </source>
</evidence>
<keyword evidence="2" id="KW-0472">Membrane</keyword>
<feature type="region of interest" description="Disordered" evidence="1">
    <location>
        <begin position="232"/>
        <end position="255"/>
    </location>
</feature>
<organism evidence="3 4">
    <name type="scientific">Chloropicon primus</name>
    <dbReference type="NCBI Taxonomy" id="1764295"/>
    <lineage>
        <taxon>Eukaryota</taxon>
        <taxon>Viridiplantae</taxon>
        <taxon>Chlorophyta</taxon>
        <taxon>Chloropicophyceae</taxon>
        <taxon>Chloropicales</taxon>
        <taxon>Chloropicaceae</taxon>
        <taxon>Chloropicon</taxon>
    </lineage>
</organism>
<dbReference type="Proteomes" id="UP000316726">
    <property type="component" value="Chromosome 3"/>
</dbReference>
<gene>
    <name evidence="3" type="ORF">A3770_03p23290</name>
</gene>
<keyword evidence="4" id="KW-1185">Reference proteome</keyword>